<evidence type="ECO:0000256" key="3">
    <source>
        <dbReference type="ARBA" id="ARBA00015972"/>
    </source>
</evidence>
<gene>
    <name evidence="11" type="primary">rpoA</name>
    <name evidence="13" type="ORF">ACFOPQ_00235</name>
</gene>
<keyword evidence="4 11" id="KW-0240">DNA-directed RNA polymerase</keyword>
<dbReference type="NCBIfam" id="TIGR02027">
    <property type="entry name" value="rpoA"/>
    <property type="match status" value="1"/>
</dbReference>
<evidence type="ECO:0000256" key="2">
    <source>
        <dbReference type="ARBA" id="ARBA00012418"/>
    </source>
</evidence>
<comment type="catalytic activity">
    <reaction evidence="10 11">
        <text>RNA(n) + a ribonucleoside 5'-triphosphate = RNA(n+1) + diphosphate</text>
        <dbReference type="Rhea" id="RHEA:21248"/>
        <dbReference type="Rhea" id="RHEA-COMP:14527"/>
        <dbReference type="Rhea" id="RHEA-COMP:17342"/>
        <dbReference type="ChEBI" id="CHEBI:33019"/>
        <dbReference type="ChEBI" id="CHEBI:61557"/>
        <dbReference type="ChEBI" id="CHEBI:140395"/>
        <dbReference type="EC" id="2.7.7.6"/>
    </reaction>
</comment>
<dbReference type="NCBIfam" id="NF003519">
    <property type="entry name" value="PRK05182.2-5"/>
    <property type="match status" value="1"/>
</dbReference>
<dbReference type="EMBL" id="JBHRZF010000003">
    <property type="protein sequence ID" value="MFC3859198.1"/>
    <property type="molecule type" value="Genomic_DNA"/>
</dbReference>
<keyword evidence="5 11" id="KW-0808">Transferase</keyword>
<evidence type="ECO:0000256" key="1">
    <source>
        <dbReference type="ARBA" id="ARBA00007123"/>
    </source>
</evidence>
<dbReference type="Gene3D" id="3.30.1360.10">
    <property type="entry name" value="RNA polymerase, RBP11-like subunit"/>
    <property type="match status" value="1"/>
</dbReference>
<dbReference type="InterPro" id="IPR011262">
    <property type="entry name" value="DNA-dir_RNA_pol_insert"/>
</dbReference>
<comment type="subunit">
    <text evidence="11">Homodimer. The RNAP catalytic core consists of 2 alpha, 1 beta, 1 beta' and 1 omega subunit. When a sigma factor is associated with the core the holoenzyme is formed, which can initiate transcription.</text>
</comment>
<evidence type="ECO:0000256" key="4">
    <source>
        <dbReference type="ARBA" id="ARBA00022478"/>
    </source>
</evidence>
<feature type="domain" description="DNA-directed RNA polymerase RpoA/D/Rpb3-type" evidence="12">
    <location>
        <begin position="16"/>
        <end position="222"/>
    </location>
</feature>
<comment type="caution">
    <text evidence="13">The sequence shown here is derived from an EMBL/GenBank/DDBJ whole genome shotgun (WGS) entry which is preliminary data.</text>
</comment>
<keyword evidence="6 11" id="KW-0548">Nucleotidyltransferase</keyword>
<evidence type="ECO:0000313" key="14">
    <source>
        <dbReference type="Proteomes" id="UP001595748"/>
    </source>
</evidence>
<evidence type="ECO:0000256" key="8">
    <source>
        <dbReference type="ARBA" id="ARBA00032524"/>
    </source>
</evidence>
<dbReference type="Gene3D" id="1.10.150.20">
    <property type="entry name" value="5' to 3' exonuclease, C-terminal subdomain"/>
    <property type="match status" value="1"/>
</dbReference>
<comment type="domain">
    <text evidence="11">The N-terminal domain is essential for RNAP assembly and basal transcription, whereas the C-terminal domain is involved in interaction with transcriptional regulators and with upstream promoter elements.</text>
</comment>
<dbReference type="InterPro" id="IPR036603">
    <property type="entry name" value="RBP11-like"/>
</dbReference>
<dbReference type="Gene3D" id="2.170.120.12">
    <property type="entry name" value="DNA-directed RNA polymerase, insert domain"/>
    <property type="match status" value="1"/>
</dbReference>
<evidence type="ECO:0000256" key="5">
    <source>
        <dbReference type="ARBA" id="ARBA00022679"/>
    </source>
</evidence>
<dbReference type="Pfam" id="PF01000">
    <property type="entry name" value="RNA_pol_A_bac"/>
    <property type="match status" value="1"/>
</dbReference>
<feature type="region of interest" description="Alpha N-terminal domain (alpha-NTD)" evidence="11">
    <location>
        <begin position="1"/>
        <end position="223"/>
    </location>
</feature>
<dbReference type="InterPro" id="IPR036643">
    <property type="entry name" value="RNApol_insert_sf"/>
</dbReference>
<dbReference type="InterPro" id="IPR011773">
    <property type="entry name" value="DNA-dir_RpoA"/>
</dbReference>
<sequence length="345" mass="37794">MDQKRPQLKARVDGNYGEFVLEPLTRGYGVTIGNPIRRILMSSIPGTAVTSVYIEDVLHEFSTIPGVKEDVIRLILNLKELVVKFHAPGPKTLTLRAQGEGEVKASAFEVPSDAEIVNPDLVIANLAEDGKLVMEVRIEEGEGYVPADKHATKDRINSIPVDAVFSPVRRVAYHVENTRVGQQTDLDRLILRVWTDGSVGPQETLDKAVEILRSELNVFGNVETLPPAVMDMPQAVYTPAALSTPDRSSLGSMGVNPNPYDLPRQPELSINPQPFPSDLESPRVTLEGLGLTTRVLHSLKEEGIDSVDALCALSDRDLKKVPGIGERSLDEIKQQLAQFGLALRD</sequence>
<dbReference type="SMART" id="SM00662">
    <property type="entry name" value="RPOLD"/>
    <property type="match status" value="1"/>
</dbReference>
<organism evidence="13 14">
    <name type="scientific">Deinococcus antarcticus</name>
    <dbReference type="NCBI Taxonomy" id="1298767"/>
    <lineage>
        <taxon>Bacteria</taxon>
        <taxon>Thermotogati</taxon>
        <taxon>Deinococcota</taxon>
        <taxon>Deinococci</taxon>
        <taxon>Deinococcales</taxon>
        <taxon>Deinococcaceae</taxon>
        <taxon>Deinococcus</taxon>
    </lineage>
</organism>
<comment type="function">
    <text evidence="11">DNA-dependent RNA polymerase catalyzes the transcription of DNA into RNA using the four ribonucleoside triphosphates as substrates.</text>
</comment>
<dbReference type="InterPro" id="IPR011260">
    <property type="entry name" value="RNAP_asu_C"/>
</dbReference>
<dbReference type="InterPro" id="IPR011263">
    <property type="entry name" value="DNA-dir_RNA_pol_RpoA/D/Rpb3"/>
</dbReference>
<comment type="similarity">
    <text evidence="1 11">Belongs to the RNA polymerase alpha chain family.</text>
</comment>
<evidence type="ECO:0000259" key="12">
    <source>
        <dbReference type="SMART" id="SM00662"/>
    </source>
</evidence>
<dbReference type="Pfam" id="PF03118">
    <property type="entry name" value="RNA_pol_A_CTD"/>
    <property type="match status" value="1"/>
</dbReference>
<evidence type="ECO:0000256" key="9">
    <source>
        <dbReference type="ARBA" id="ARBA00033070"/>
    </source>
</evidence>
<keyword evidence="7 11" id="KW-0804">Transcription</keyword>
<dbReference type="EC" id="2.7.7.6" evidence="2 11"/>
<dbReference type="HAMAP" id="MF_00059">
    <property type="entry name" value="RNApol_bact_RpoA"/>
    <property type="match status" value="1"/>
</dbReference>
<dbReference type="GO" id="GO:0000428">
    <property type="term" value="C:DNA-directed RNA polymerase complex"/>
    <property type="evidence" value="ECO:0007669"/>
    <property type="project" value="UniProtKB-KW"/>
</dbReference>
<proteinExistence type="inferred from homology"/>
<evidence type="ECO:0000256" key="11">
    <source>
        <dbReference type="HAMAP-Rule" id="MF_00059"/>
    </source>
</evidence>
<protein>
    <recommendedName>
        <fullName evidence="3 11">DNA-directed RNA polymerase subunit alpha</fullName>
        <shortName evidence="11">RNAP subunit alpha</shortName>
        <ecNumber evidence="2 11">2.7.7.6</ecNumber>
    </recommendedName>
    <alternativeName>
        <fullName evidence="9 11">RNA polymerase subunit alpha</fullName>
    </alternativeName>
    <alternativeName>
        <fullName evidence="8 11">Transcriptase subunit alpha</fullName>
    </alternativeName>
</protein>
<reference evidence="14" key="1">
    <citation type="journal article" date="2019" name="Int. J. Syst. Evol. Microbiol.">
        <title>The Global Catalogue of Microorganisms (GCM) 10K type strain sequencing project: providing services to taxonomists for standard genome sequencing and annotation.</title>
        <authorList>
            <consortium name="The Broad Institute Genomics Platform"/>
            <consortium name="The Broad Institute Genome Sequencing Center for Infectious Disease"/>
            <person name="Wu L."/>
            <person name="Ma J."/>
        </authorList>
    </citation>
    <scope>NUCLEOTIDE SEQUENCE [LARGE SCALE GENOMIC DNA]</scope>
    <source>
        <strain evidence="14">CCTCC AB 2013263</strain>
    </source>
</reference>
<feature type="region of interest" description="Alpha C-terminal domain (alpha-CTD)" evidence="11">
    <location>
        <begin position="270"/>
        <end position="345"/>
    </location>
</feature>
<evidence type="ECO:0000256" key="7">
    <source>
        <dbReference type="ARBA" id="ARBA00023163"/>
    </source>
</evidence>
<dbReference type="GO" id="GO:0003899">
    <property type="term" value="F:DNA-directed RNA polymerase activity"/>
    <property type="evidence" value="ECO:0007669"/>
    <property type="project" value="UniProtKB-EC"/>
</dbReference>
<dbReference type="Proteomes" id="UP001595748">
    <property type="component" value="Unassembled WGS sequence"/>
</dbReference>
<keyword evidence="14" id="KW-1185">Reference proteome</keyword>
<dbReference type="SUPFAM" id="SSF56553">
    <property type="entry name" value="Insert subdomain of RNA polymerase alpha subunit"/>
    <property type="match status" value="1"/>
</dbReference>
<evidence type="ECO:0000256" key="6">
    <source>
        <dbReference type="ARBA" id="ARBA00022695"/>
    </source>
</evidence>
<evidence type="ECO:0000313" key="13">
    <source>
        <dbReference type="EMBL" id="MFC3859198.1"/>
    </source>
</evidence>
<dbReference type="Pfam" id="PF01193">
    <property type="entry name" value="RNA_pol_L"/>
    <property type="match status" value="1"/>
</dbReference>
<dbReference type="CDD" id="cd06928">
    <property type="entry name" value="RNAP_alpha_NTD"/>
    <property type="match status" value="1"/>
</dbReference>
<dbReference type="RefSeq" id="WP_380075367.1">
    <property type="nucleotide sequence ID" value="NZ_JBHRZF010000003.1"/>
</dbReference>
<dbReference type="SUPFAM" id="SSF47789">
    <property type="entry name" value="C-terminal domain of RNA polymerase alpha subunit"/>
    <property type="match status" value="1"/>
</dbReference>
<evidence type="ECO:0000256" key="10">
    <source>
        <dbReference type="ARBA" id="ARBA00048552"/>
    </source>
</evidence>
<dbReference type="SUPFAM" id="SSF55257">
    <property type="entry name" value="RBP11-like subunits of RNA polymerase"/>
    <property type="match status" value="1"/>
</dbReference>
<name>A0ABV8A0L7_9DEIO</name>
<accession>A0ABV8A0L7</accession>